<dbReference type="InParanoid" id="C7R6V8"/>
<reference evidence="2 3" key="1">
    <citation type="journal article" date="2009" name="Stand. Genomic Sci.">
        <title>Complete genome sequence of Kangiella koreensis type strain (SW-125).</title>
        <authorList>
            <person name="Han C."/>
            <person name="Sikorski J."/>
            <person name="Lapidus A."/>
            <person name="Nolan M."/>
            <person name="Glavina Del Rio T."/>
            <person name="Tice H."/>
            <person name="Cheng J.F."/>
            <person name="Lucas S."/>
            <person name="Chen F."/>
            <person name="Copeland A."/>
            <person name="Ivanova N."/>
            <person name="Mavromatis K."/>
            <person name="Ovchinnikova G."/>
            <person name="Pati A."/>
            <person name="Bruce D."/>
            <person name="Goodwin L."/>
            <person name="Pitluck S."/>
            <person name="Chen A."/>
            <person name="Palaniappan K."/>
            <person name="Land M."/>
            <person name="Hauser L."/>
            <person name="Chang Y.J."/>
            <person name="Jeffries C.D."/>
            <person name="Chain P."/>
            <person name="Saunders E."/>
            <person name="Brettin T."/>
            <person name="Goker M."/>
            <person name="Tindall B.J."/>
            <person name="Bristow J."/>
            <person name="Eisen J.A."/>
            <person name="Markowitz V."/>
            <person name="Hugenholtz P."/>
            <person name="Kyrpides N.C."/>
            <person name="Klenk H.P."/>
            <person name="Detter J.C."/>
        </authorList>
    </citation>
    <scope>NUCLEOTIDE SEQUENCE [LARGE SCALE GENOMIC DNA]</scope>
    <source>
        <strain evidence="3">DSM 16069 / KCTC 12182 / SW-125</strain>
    </source>
</reference>
<organism evidence="2 3">
    <name type="scientific">Kangiella koreensis (strain DSM 16069 / JCM 12317 / KCTC 12182 / SW-125)</name>
    <dbReference type="NCBI Taxonomy" id="523791"/>
    <lineage>
        <taxon>Bacteria</taxon>
        <taxon>Pseudomonadati</taxon>
        <taxon>Pseudomonadota</taxon>
        <taxon>Gammaproteobacteria</taxon>
        <taxon>Kangiellales</taxon>
        <taxon>Kangiellaceae</taxon>
        <taxon>Kangiella</taxon>
    </lineage>
</organism>
<keyword evidence="3" id="KW-1185">Reference proteome</keyword>
<sequence length="54" mass="6436">MVNITNNRESYKSRSKNIGNVKSSHKKSEKIYQYREEFKVDCNGYFVWGSDEKL</sequence>
<protein>
    <submittedName>
        <fullName evidence="2">Uncharacterized protein</fullName>
    </submittedName>
</protein>
<gene>
    <name evidence="2" type="ordered locus">Kkor_0203</name>
</gene>
<name>C7R6V8_KANKD</name>
<accession>C7R6V8</accession>
<dbReference type="AlphaFoldDB" id="C7R6V8"/>
<feature type="region of interest" description="Disordered" evidence="1">
    <location>
        <begin position="1"/>
        <end position="27"/>
    </location>
</feature>
<dbReference type="KEGG" id="kko:Kkor_0203"/>
<evidence type="ECO:0000256" key="1">
    <source>
        <dbReference type="SAM" id="MobiDB-lite"/>
    </source>
</evidence>
<proteinExistence type="predicted"/>
<dbReference type="STRING" id="523791.Kkor_0203"/>
<evidence type="ECO:0000313" key="3">
    <source>
        <dbReference type="Proteomes" id="UP000001231"/>
    </source>
</evidence>
<dbReference type="HOGENOM" id="CLU_3044264_0_0_6"/>
<evidence type="ECO:0000313" key="2">
    <source>
        <dbReference type="EMBL" id="ACV25624.1"/>
    </source>
</evidence>
<dbReference type="Proteomes" id="UP000001231">
    <property type="component" value="Chromosome"/>
</dbReference>
<dbReference type="EMBL" id="CP001707">
    <property type="protein sequence ID" value="ACV25624.1"/>
    <property type="molecule type" value="Genomic_DNA"/>
</dbReference>